<evidence type="ECO:0000313" key="3">
    <source>
        <dbReference type="Proteomes" id="UP000831963"/>
    </source>
</evidence>
<organism evidence="2 3">
    <name type="scientific">Microbacterium galbinum</name>
    <dbReference type="NCBI Taxonomy" id="2851646"/>
    <lineage>
        <taxon>Bacteria</taxon>
        <taxon>Bacillati</taxon>
        <taxon>Actinomycetota</taxon>
        <taxon>Actinomycetes</taxon>
        <taxon>Micrococcales</taxon>
        <taxon>Microbacteriaceae</taxon>
        <taxon>Microbacterium</taxon>
    </lineage>
</organism>
<evidence type="ECO:0000259" key="1">
    <source>
        <dbReference type="Pfam" id="PF25355"/>
    </source>
</evidence>
<dbReference type="EMBL" id="CP078077">
    <property type="protein sequence ID" value="UPL14675.1"/>
    <property type="molecule type" value="Genomic_DNA"/>
</dbReference>
<gene>
    <name evidence="2" type="ORF">KV396_09360</name>
</gene>
<dbReference type="Proteomes" id="UP000831963">
    <property type="component" value="Chromosome"/>
</dbReference>
<feature type="domain" description="DUF7882" evidence="1">
    <location>
        <begin position="1"/>
        <end position="94"/>
    </location>
</feature>
<proteinExistence type="predicted"/>
<dbReference type="Pfam" id="PF25355">
    <property type="entry name" value="DUF7882"/>
    <property type="match status" value="1"/>
</dbReference>
<protein>
    <recommendedName>
        <fullName evidence="1">DUF7882 domain-containing protein</fullName>
    </recommendedName>
</protein>
<name>A0ABY4ISP2_9MICO</name>
<evidence type="ECO:0000313" key="2">
    <source>
        <dbReference type="EMBL" id="UPL14675.1"/>
    </source>
</evidence>
<accession>A0ABY4ISP2</accession>
<reference evidence="2 3" key="1">
    <citation type="submission" date="2021-06" db="EMBL/GenBank/DDBJ databases">
        <title>Genome-based taxonomic framework of Microbacterium strains isolated from marine environment, the description of four new species and reclassification of four preexisting species.</title>
        <authorList>
            <person name="Lee S.D."/>
            <person name="Kim S.-M."/>
            <person name="Byeon Y.-S."/>
            <person name="Yang H.L."/>
            <person name="Kim I.S."/>
        </authorList>
    </citation>
    <scope>NUCLEOTIDE SEQUENCE [LARGE SCALE GENOMIC DNA]</scope>
    <source>
        <strain evidence="2 3">SSW1-36</strain>
    </source>
</reference>
<keyword evidence="3" id="KW-1185">Reference proteome</keyword>
<dbReference type="RefSeq" id="WP_247955544.1">
    <property type="nucleotide sequence ID" value="NZ_CP078077.1"/>
</dbReference>
<sequence>MGRLRYDGTSDPIIIEDVTLAHLKIIIATKLRRQESFMMTWAPRDSGPNKRSTVWIHPAIPLQFGFDEEQPPAVDPQRIAELMQHLNASGELVLDHVLSS</sequence>
<dbReference type="InterPro" id="IPR057204">
    <property type="entry name" value="DUF7882"/>
</dbReference>